<dbReference type="InterPro" id="IPR050430">
    <property type="entry name" value="Peptidase_S1"/>
</dbReference>
<dbReference type="SMART" id="SM00020">
    <property type="entry name" value="Tryp_SPc"/>
    <property type="match status" value="1"/>
</dbReference>
<keyword evidence="7" id="KW-0732">Signal</keyword>
<dbReference type="CDD" id="cd00190">
    <property type="entry name" value="Tryp_SPc"/>
    <property type="match status" value="1"/>
</dbReference>
<keyword evidence="5" id="KW-1015">Disulfide bond</keyword>
<feature type="chain" id="PRO_5022732036" description="Peptidase S1 domain-containing protein" evidence="7">
    <location>
        <begin position="24"/>
        <end position="423"/>
    </location>
</feature>
<dbReference type="GO" id="GO:0004252">
    <property type="term" value="F:serine-type endopeptidase activity"/>
    <property type="evidence" value="ECO:0007669"/>
    <property type="project" value="InterPro"/>
</dbReference>
<reference evidence="9 10" key="1">
    <citation type="submission" date="2017-07" db="EMBL/GenBank/DDBJ databases">
        <authorList>
            <person name="Talla V."/>
            <person name="Backstrom N."/>
        </authorList>
    </citation>
    <scope>NUCLEOTIDE SEQUENCE [LARGE SCALE GENOMIC DNA]</scope>
</reference>
<dbReference type="Proteomes" id="UP000324832">
    <property type="component" value="Unassembled WGS sequence"/>
</dbReference>
<dbReference type="Gene3D" id="2.40.10.10">
    <property type="entry name" value="Trypsin-like serine proteases"/>
    <property type="match status" value="2"/>
</dbReference>
<evidence type="ECO:0000256" key="2">
    <source>
        <dbReference type="ARBA" id="ARBA00022670"/>
    </source>
</evidence>
<dbReference type="AlphaFoldDB" id="A0A5E4QF17"/>
<dbReference type="PRINTS" id="PR00722">
    <property type="entry name" value="CHYMOTRYPSIN"/>
</dbReference>
<dbReference type="InterPro" id="IPR001254">
    <property type="entry name" value="Trypsin_dom"/>
</dbReference>
<evidence type="ECO:0000256" key="5">
    <source>
        <dbReference type="ARBA" id="ARBA00023157"/>
    </source>
</evidence>
<evidence type="ECO:0000256" key="4">
    <source>
        <dbReference type="ARBA" id="ARBA00022825"/>
    </source>
</evidence>
<keyword evidence="2 6" id="KW-0645">Protease</keyword>
<keyword evidence="4 6" id="KW-0720">Serine protease</keyword>
<gene>
    <name evidence="9" type="ORF">LSINAPIS_LOCUS8284</name>
</gene>
<dbReference type="InterPro" id="IPR043504">
    <property type="entry name" value="Peptidase_S1_PA_chymotrypsin"/>
</dbReference>
<dbReference type="PROSITE" id="PS00135">
    <property type="entry name" value="TRYPSIN_SER"/>
    <property type="match status" value="1"/>
</dbReference>
<name>A0A5E4QF17_9NEOP</name>
<dbReference type="InterPro" id="IPR018114">
    <property type="entry name" value="TRYPSIN_HIS"/>
</dbReference>
<dbReference type="InterPro" id="IPR009003">
    <property type="entry name" value="Peptidase_S1_PA"/>
</dbReference>
<evidence type="ECO:0000256" key="6">
    <source>
        <dbReference type="RuleBase" id="RU363034"/>
    </source>
</evidence>
<proteinExistence type="inferred from homology"/>
<feature type="domain" description="Peptidase S1" evidence="8">
    <location>
        <begin position="33"/>
        <end position="278"/>
    </location>
</feature>
<evidence type="ECO:0000313" key="10">
    <source>
        <dbReference type="Proteomes" id="UP000324832"/>
    </source>
</evidence>
<evidence type="ECO:0000256" key="3">
    <source>
        <dbReference type="ARBA" id="ARBA00022801"/>
    </source>
</evidence>
<dbReference type="InterPro" id="IPR001314">
    <property type="entry name" value="Peptidase_S1A"/>
</dbReference>
<evidence type="ECO:0000313" key="9">
    <source>
        <dbReference type="EMBL" id="VVC96884.1"/>
    </source>
</evidence>
<dbReference type="EMBL" id="FZQP02002924">
    <property type="protein sequence ID" value="VVC96884.1"/>
    <property type="molecule type" value="Genomic_DNA"/>
</dbReference>
<dbReference type="PANTHER" id="PTHR24276">
    <property type="entry name" value="POLYSERASE-RELATED"/>
    <property type="match status" value="1"/>
</dbReference>
<accession>A0A5E4QF17</accession>
<dbReference type="SUPFAM" id="SSF50494">
    <property type="entry name" value="Trypsin-like serine proteases"/>
    <property type="match status" value="2"/>
</dbReference>
<dbReference type="PROSITE" id="PS50240">
    <property type="entry name" value="TRYPSIN_DOM"/>
    <property type="match status" value="1"/>
</dbReference>
<sequence>MKGAKLKSFLLIQMAFIVQDVYSDVVNNVGDKIVGGSLANITNAPYYVLMSISGPKGQFSCGGTIISKKHVLTAAHCVKGFSIVKVRPRISSKKESLKDKPWISGSFVYHNKYGYRNNLDYDVSVITLSTPISPDSLAQPIKVARAGSKLAAGIQLTACGYGATKENGTSSDHLRCAYLKSYSYKDCRSQYRASRAPTDRQFCGGTPNGVSTCRGDSGGPIVVTAARILIGVVSGGYFCEKKGALAIFTNLGNQEDQCESVKARQQSIVMKGAKLNYILLMQMAFIVQDVYSDANNNDDTKIVGGSITNITNAAYYVMVLALKKGTTIQCAGCLISEKHALTAAHCVKGSMDLPVMTYGVLTYKHILIKTALANTGDLVPLQIDSFALVLKMASVLAGTIFLEISMKPIVLLKFVCEVGKVIL</sequence>
<evidence type="ECO:0000256" key="1">
    <source>
        <dbReference type="ARBA" id="ARBA00007664"/>
    </source>
</evidence>
<evidence type="ECO:0000259" key="8">
    <source>
        <dbReference type="PROSITE" id="PS50240"/>
    </source>
</evidence>
<feature type="signal peptide" evidence="7">
    <location>
        <begin position="1"/>
        <end position="23"/>
    </location>
</feature>
<evidence type="ECO:0000256" key="7">
    <source>
        <dbReference type="SAM" id="SignalP"/>
    </source>
</evidence>
<comment type="similarity">
    <text evidence="1">Belongs to the peptidase S1 family.</text>
</comment>
<keyword evidence="3 6" id="KW-0378">Hydrolase</keyword>
<keyword evidence="10" id="KW-1185">Reference proteome</keyword>
<dbReference type="GO" id="GO:0006508">
    <property type="term" value="P:proteolysis"/>
    <property type="evidence" value="ECO:0007669"/>
    <property type="project" value="UniProtKB-KW"/>
</dbReference>
<protein>
    <recommendedName>
        <fullName evidence="8">Peptidase S1 domain-containing protein</fullName>
    </recommendedName>
</protein>
<dbReference type="PANTHER" id="PTHR24276:SF98">
    <property type="entry name" value="FI18310P1-RELATED"/>
    <property type="match status" value="1"/>
</dbReference>
<dbReference type="Pfam" id="PF00089">
    <property type="entry name" value="Trypsin"/>
    <property type="match status" value="2"/>
</dbReference>
<dbReference type="InterPro" id="IPR033116">
    <property type="entry name" value="TRYPSIN_SER"/>
</dbReference>
<dbReference type="PROSITE" id="PS00134">
    <property type="entry name" value="TRYPSIN_HIS"/>
    <property type="match status" value="1"/>
</dbReference>
<organism evidence="9 10">
    <name type="scientific">Leptidea sinapis</name>
    <dbReference type="NCBI Taxonomy" id="189913"/>
    <lineage>
        <taxon>Eukaryota</taxon>
        <taxon>Metazoa</taxon>
        <taxon>Ecdysozoa</taxon>
        <taxon>Arthropoda</taxon>
        <taxon>Hexapoda</taxon>
        <taxon>Insecta</taxon>
        <taxon>Pterygota</taxon>
        <taxon>Neoptera</taxon>
        <taxon>Endopterygota</taxon>
        <taxon>Lepidoptera</taxon>
        <taxon>Glossata</taxon>
        <taxon>Ditrysia</taxon>
        <taxon>Papilionoidea</taxon>
        <taxon>Pieridae</taxon>
        <taxon>Dismorphiinae</taxon>
        <taxon>Leptidea</taxon>
    </lineage>
</organism>